<protein>
    <submittedName>
        <fullName evidence="2">Glycosyl transferase family 2</fullName>
    </submittedName>
</protein>
<dbReference type="InterPro" id="IPR029044">
    <property type="entry name" value="Nucleotide-diphossugar_trans"/>
</dbReference>
<dbReference type="EMBL" id="MIKE01000024">
    <property type="protein sequence ID" value="OHT44593.1"/>
    <property type="molecule type" value="Genomic_DNA"/>
</dbReference>
<keyword evidence="2" id="KW-0808">Transferase</keyword>
<dbReference type="AlphaFoldDB" id="A0A1S1J8H2"/>
<proteinExistence type="predicted"/>
<dbReference type="STRING" id="1278819.BHE19_12855"/>
<accession>A0A1S1J8H2</accession>
<dbReference type="OrthoDB" id="1493960at2"/>
<dbReference type="Gene3D" id="3.90.550.10">
    <property type="entry name" value="Spore Coat Polysaccharide Biosynthesis Protein SpsA, Chain A"/>
    <property type="match status" value="1"/>
</dbReference>
<dbReference type="Proteomes" id="UP000180252">
    <property type="component" value="Unassembled WGS sequence"/>
</dbReference>
<dbReference type="Proteomes" id="UP000198319">
    <property type="component" value="Unassembled WGS sequence"/>
</dbReference>
<reference evidence="3 5" key="3">
    <citation type="submission" date="2016-11" db="EMBL/GenBank/DDBJ databases">
        <title>Whole genomes of Flavobacteriaceae.</title>
        <authorList>
            <person name="Stine C."/>
            <person name="Li C."/>
            <person name="Tadesse D."/>
        </authorList>
    </citation>
    <scope>NUCLEOTIDE SEQUENCE [LARGE SCALE GENOMIC DNA]</scope>
    <source>
        <strain evidence="3 5">ATCC BAA-2541</strain>
    </source>
</reference>
<dbReference type="CDD" id="cd00761">
    <property type="entry name" value="Glyco_tranf_GTA_type"/>
    <property type="match status" value="1"/>
</dbReference>
<dbReference type="InterPro" id="IPR001173">
    <property type="entry name" value="Glyco_trans_2-like"/>
</dbReference>
<dbReference type="PANTHER" id="PTHR43685">
    <property type="entry name" value="GLYCOSYLTRANSFERASE"/>
    <property type="match status" value="1"/>
</dbReference>
<dbReference type="RefSeq" id="WP_070907824.1">
    <property type="nucleotide sequence ID" value="NZ_MIKE01000024.1"/>
</dbReference>
<dbReference type="SUPFAM" id="SSF53448">
    <property type="entry name" value="Nucleotide-diphospho-sugar transferases"/>
    <property type="match status" value="1"/>
</dbReference>
<sequence length="332" mass="38230">MKFSLIICTYMRPQPLLELLQSVKTQTLYPDEILIIDGSVNKESEIILSQNSFQNLKYFLVDDQNRGLTRQRNFGINKVGQDIEIVCFLDDDTILESDYFEKLLQTYSVFSDAMGVGGYITNEVKWEKAAENYIPQINEFYFDGWKRKDGSRFVLRKKLHLDSNCLPGFSPLFSHGRSIGFLPPSGKIYEAEQLMGGVSSFKKSVFEKLSFSTYFEGYGLYEDADFTLRVAKIGKLYINTAARLGHFHAETGRPNQYYYGKMVVRNGWYVWRVKNPNPNFKDRYKWNAITCLLTLMRSTNILTTQSKKAAFTETLGRSVGLLSLIINKPKIK</sequence>
<name>A0A1S1J8H2_9FLAO</name>
<organism evidence="2 4">
    <name type="scientific">Flavobacterium tructae</name>
    <dbReference type="NCBI Taxonomy" id="1114873"/>
    <lineage>
        <taxon>Bacteria</taxon>
        <taxon>Pseudomonadati</taxon>
        <taxon>Bacteroidota</taxon>
        <taxon>Flavobacteriia</taxon>
        <taxon>Flavobacteriales</taxon>
        <taxon>Flavobacteriaceae</taxon>
        <taxon>Flavobacterium</taxon>
    </lineage>
</organism>
<reference evidence="4" key="2">
    <citation type="submission" date="2016-09" db="EMBL/GenBank/DDBJ databases">
        <authorList>
            <person name="Chen S."/>
            <person name="Walker E."/>
        </authorList>
    </citation>
    <scope>NUCLEOTIDE SEQUENCE [LARGE SCALE GENOMIC DNA]</scope>
    <source>
        <strain evidence="4">MSU</strain>
    </source>
</reference>
<dbReference type="Pfam" id="PF00535">
    <property type="entry name" value="Glycos_transf_2"/>
    <property type="match status" value="1"/>
</dbReference>
<dbReference type="InterPro" id="IPR050834">
    <property type="entry name" value="Glycosyltransf_2"/>
</dbReference>
<feature type="domain" description="Glycosyltransferase 2-like" evidence="1">
    <location>
        <begin position="4"/>
        <end position="132"/>
    </location>
</feature>
<dbReference type="PANTHER" id="PTHR43685:SF2">
    <property type="entry name" value="GLYCOSYLTRANSFERASE 2-LIKE DOMAIN-CONTAINING PROTEIN"/>
    <property type="match status" value="1"/>
</dbReference>
<evidence type="ECO:0000313" key="2">
    <source>
        <dbReference type="EMBL" id="OHT44593.1"/>
    </source>
</evidence>
<dbReference type="GO" id="GO:0016740">
    <property type="term" value="F:transferase activity"/>
    <property type="evidence" value="ECO:0007669"/>
    <property type="project" value="UniProtKB-KW"/>
</dbReference>
<gene>
    <name evidence="3" type="ORF">B0A71_12015</name>
    <name evidence="2" type="ORF">BHE19_12855</name>
</gene>
<comment type="caution">
    <text evidence="2">The sequence shown here is derived from an EMBL/GenBank/DDBJ whole genome shotgun (WGS) entry which is preliminary data.</text>
</comment>
<evidence type="ECO:0000259" key="1">
    <source>
        <dbReference type="Pfam" id="PF00535"/>
    </source>
</evidence>
<evidence type="ECO:0000313" key="5">
    <source>
        <dbReference type="Proteomes" id="UP000198319"/>
    </source>
</evidence>
<evidence type="ECO:0000313" key="4">
    <source>
        <dbReference type="Proteomes" id="UP000180252"/>
    </source>
</evidence>
<keyword evidence="5" id="KW-1185">Reference proteome</keyword>
<evidence type="ECO:0000313" key="3">
    <source>
        <dbReference type="EMBL" id="OXB19269.1"/>
    </source>
</evidence>
<dbReference type="EMBL" id="MUHG01000018">
    <property type="protein sequence ID" value="OXB19269.1"/>
    <property type="molecule type" value="Genomic_DNA"/>
</dbReference>
<reference evidence="2" key="1">
    <citation type="submission" date="2016-09" db="EMBL/GenBank/DDBJ databases">
        <authorList>
            <person name="Capua I."/>
            <person name="De Benedictis P."/>
            <person name="Joannis T."/>
            <person name="Lombin L.H."/>
            <person name="Cattoli G."/>
        </authorList>
    </citation>
    <scope>NUCLEOTIDE SEQUENCE [LARGE SCALE GENOMIC DNA]</scope>
    <source>
        <strain evidence="2">MSU</strain>
    </source>
</reference>